<evidence type="ECO:0000313" key="3">
    <source>
        <dbReference type="Proteomes" id="UP000051096"/>
    </source>
</evidence>
<comment type="caution">
    <text evidence="2">The sequence shown here is derived from an EMBL/GenBank/DDBJ whole genome shotgun (WGS) entry which is preliminary data.</text>
</comment>
<protein>
    <recommendedName>
        <fullName evidence="1">Nucleoside phosphorylase domain-containing protein</fullName>
    </recommendedName>
</protein>
<gene>
    <name evidence="2" type="ORF">AMJ87_03515</name>
</gene>
<dbReference type="GO" id="GO:0003824">
    <property type="term" value="F:catalytic activity"/>
    <property type="evidence" value="ECO:0007669"/>
    <property type="project" value="InterPro"/>
</dbReference>
<dbReference type="Gene3D" id="3.40.50.1580">
    <property type="entry name" value="Nucleoside phosphorylase domain"/>
    <property type="match status" value="1"/>
</dbReference>
<dbReference type="EMBL" id="LJUO01000021">
    <property type="protein sequence ID" value="KPK72842.1"/>
    <property type="molecule type" value="Genomic_DNA"/>
</dbReference>
<dbReference type="InterPro" id="IPR035994">
    <property type="entry name" value="Nucleoside_phosphorylase_sf"/>
</dbReference>
<name>A0A0S8GMI1_UNCW3</name>
<dbReference type="GO" id="GO:0009116">
    <property type="term" value="P:nucleoside metabolic process"/>
    <property type="evidence" value="ECO:0007669"/>
    <property type="project" value="InterPro"/>
</dbReference>
<feature type="domain" description="Nucleoside phosphorylase" evidence="1">
    <location>
        <begin position="55"/>
        <end position="218"/>
    </location>
</feature>
<dbReference type="AlphaFoldDB" id="A0A0S8GMI1"/>
<evidence type="ECO:0000313" key="2">
    <source>
        <dbReference type="EMBL" id="KPK72842.1"/>
    </source>
</evidence>
<dbReference type="Pfam" id="PF01048">
    <property type="entry name" value="PNP_UDP_1"/>
    <property type="match status" value="1"/>
</dbReference>
<reference evidence="2 3" key="1">
    <citation type="journal article" date="2015" name="Microbiome">
        <title>Genomic resolution of linkages in carbon, nitrogen, and sulfur cycling among widespread estuary sediment bacteria.</title>
        <authorList>
            <person name="Baker B.J."/>
            <person name="Lazar C.S."/>
            <person name="Teske A.P."/>
            <person name="Dick G.J."/>
        </authorList>
    </citation>
    <scope>NUCLEOTIDE SEQUENCE [LARGE SCALE GENOMIC DNA]</scope>
    <source>
        <strain evidence="2">SM23_60</strain>
    </source>
</reference>
<accession>A0A0S8GMI1</accession>
<sequence>MFMIKPEDVRDNALAGDVSPEALEVPEAVILTFNRPIIGELTRLCNLREWDWQAGKYAPYCSAQTYLKGEFDNMEVATFIPPMGASPIAAFCEELIVYGARTIFLLCASWSLGNRYLKKGQIHVPSFAIGLDGTSYYYGNTECRIDAEQVTYNTLINILKTENVDWKQGGVGCCEAFYRITREMVDDYRKRGCLSMENGEVAVLYTLASLRKIRVGVLLQPYIDLEHGLDLSYINSKYPETCSVQARIALKALKKLYEL</sequence>
<evidence type="ECO:0000259" key="1">
    <source>
        <dbReference type="Pfam" id="PF01048"/>
    </source>
</evidence>
<dbReference type="Proteomes" id="UP000051096">
    <property type="component" value="Unassembled WGS sequence"/>
</dbReference>
<organism evidence="2 3">
    <name type="scientific">candidate division WOR_3 bacterium SM23_60</name>
    <dbReference type="NCBI Taxonomy" id="1703780"/>
    <lineage>
        <taxon>Bacteria</taxon>
        <taxon>Bacteria division WOR-3</taxon>
    </lineage>
</organism>
<dbReference type="InterPro" id="IPR000845">
    <property type="entry name" value="Nucleoside_phosphorylase_d"/>
</dbReference>
<dbReference type="SUPFAM" id="SSF53167">
    <property type="entry name" value="Purine and uridine phosphorylases"/>
    <property type="match status" value="1"/>
</dbReference>
<proteinExistence type="predicted"/>